<evidence type="ECO:0000259" key="5">
    <source>
        <dbReference type="Pfam" id="PF00694"/>
    </source>
</evidence>
<dbReference type="Gene3D" id="3.30.499.10">
    <property type="entry name" value="Aconitase, domain 3"/>
    <property type="match status" value="2"/>
</dbReference>
<dbReference type="PANTHER" id="PTHR43160:SF3">
    <property type="entry name" value="ACONITATE HYDRATASE, MITOCHONDRIAL"/>
    <property type="match status" value="1"/>
</dbReference>
<dbReference type="InterPro" id="IPR050926">
    <property type="entry name" value="Aconitase/IPM_isomerase"/>
</dbReference>
<feature type="domain" description="Aconitase/3-isopropylmalate dehydratase large subunit alpha/beta/alpha" evidence="4">
    <location>
        <begin position="23"/>
        <end position="408"/>
    </location>
</feature>
<evidence type="ECO:0000259" key="4">
    <source>
        <dbReference type="Pfam" id="PF00330"/>
    </source>
</evidence>
<dbReference type="Pfam" id="PF00694">
    <property type="entry name" value="Aconitase_C"/>
    <property type="match status" value="1"/>
</dbReference>
<dbReference type="GO" id="GO:0046872">
    <property type="term" value="F:metal ion binding"/>
    <property type="evidence" value="ECO:0007669"/>
    <property type="project" value="UniProtKB-KW"/>
</dbReference>
<evidence type="ECO:0000256" key="1">
    <source>
        <dbReference type="ARBA" id="ARBA00022723"/>
    </source>
</evidence>
<dbReference type="InterPro" id="IPR015931">
    <property type="entry name" value="Acnase/IPM_dHydase_lsu_aba_1/3"/>
</dbReference>
<evidence type="ECO:0000313" key="6">
    <source>
        <dbReference type="EMBL" id="GLL11087.1"/>
    </source>
</evidence>
<dbReference type="InterPro" id="IPR000573">
    <property type="entry name" value="AconitaseA/IPMdHydase_ssu_swvl"/>
</dbReference>
<dbReference type="Proteomes" id="UP001143463">
    <property type="component" value="Unassembled WGS sequence"/>
</dbReference>
<name>A0A9W6KZN0_9PSEU</name>
<dbReference type="GO" id="GO:0003994">
    <property type="term" value="F:aconitate hydratase activity"/>
    <property type="evidence" value="ECO:0007669"/>
    <property type="project" value="TreeGrafter"/>
</dbReference>
<dbReference type="InterPro" id="IPR001030">
    <property type="entry name" value="Acoase/IPM_deHydtase_lsu_aba"/>
</dbReference>
<reference evidence="6" key="1">
    <citation type="journal article" date="2014" name="Int. J. Syst. Evol. Microbiol.">
        <title>Complete genome sequence of Corynebacterium casei LMG S-19264T (=DSM 44701T), isolated from a smear-ripened cheese.</title>
        <authorList>
            <consortium name="US DOE Joint Genome Institute (JGI-PGF)"/>
            <person name="Walter F."/>
            <person name="Albersmeier A."/>
            <person name="Kalinowski J."/>
            <person name="Ruckert C."/>
        </authorList>
    </citation>
    <scope>NUCLEOTIDE SEQUENCE</scope>
    <source>
        <strain evidence="6">VKM Ac-1069</strain>
    </source>
</reference>
<dbReference type="PANTHER" id="PTHR43160">
    <property type="entry name" value="ACONITATE HYDRATASE B"/>
    <property type="match status" value="1"/>
</dbReference>
<dbReference type="NCBIfam" id="NF005558">
    <property type="entry name" value="PRK07229.1"/>
    <property type="match status" value="1"/>
</dbReference>
<reference evidence="6" key="2">
    <citation type="submission" date="2023-01" db="EMBL/GenBank/DDBJ databases">
        <authorList>
            <person name="Sun Q."/>
            <person name="Evtushenko L."/>
        </authorList>
    </citation>
    <scope>NUCLEOTIDE SEQUENCE</scope>
    <source>
        <strain evidence="6">VKM Ac-1069</strain>
    </source>
</reference>
<proteinExistence type="predicted"/>
<accession>A0A9W6KZN0</accession>
<dbReference type="InterPro" id="IPR015928">
    <property type="entry name" value="Aconitase/3IPM_dehydase_swvl"/>
</dbReference>
<keyword evidence="2" id="KW-0408">Iron</keyword>
<evidence type="ECO:0000313" key="7">
    <source>
        <dbReference type="Proteomes" id="UP001143463"/>
    </source>
</evidence>
<dbReference type="InterPro" id="IPR036008">
    <property type="entry name" value="Aconitase_4Fe-4S_dom"/>
</dbReference>
<keyword evidence="3" id="KW-0411">Iron-sulfur</keyword>
<dbReference type="AlphaFoldDB" id="A0A9W6KZN0"/>
<dbReference type="Gene3D" id="3.20.19.10">
    <property type="entry name" value="Aconitase, domain 4"/>
    <property type="match status" value="1"/>
</dbReference>
<evidence type="ECO:0000256" key="2">
    <source>
        <dbReference type="ARBA" id="ARBA00023004"/>
    </source>
</evidence>
<evidence type="ECO:0000256" key="3">
    <source>
        <dbReference type="ARBA" id="ARBA00023014"/>
    </source>
</evidence>
<keyword evidence="7" id="KW-1185">Reference proteome</keyword>
<dbReference type="GO" id="GO:0006099">
    <property type="term" value="P:tricarboxylic acid cycle"/>
    <property type="evidence" value="ECO:0007669"/>
    <property type="project" value="TreeGrafter"/>
</dbReference>
<dbReference type="PRINTS" id="PR00415">
    <property type="entry name" value="ACONITASE"/>
</dbReference>
<dbReference type="SUPFAM" id="SSF53732">
    <property type="entry name" value="Aconitase iron-sulfur domain"/>
    <property type="match status" value="1"/>
</dbReference>
<dbReference type="Pfam" id="PF00330">
    <property type="entry name" value="Aconitase"/>
    <property type="match status" value="1"/>
</dbReference>
<dbReference type="SUPFAM" id="SSF52016">
    <property type="entry name" value="LeuD/IlvD-like"/>
    <property type="match status" value="1"/>
</dbReference>
<dbReference type="EMBL" id="BSFQ01000007">
    <property type="protein sequence ID" value="GLL11087.1"/>
    <property type="molecule type" value="Genomic_DNA"/>
</dbReference>
<keyword evidence="1" id="KW-0479">Metal-binding</keyword>
<feature type="domain" description="Aconitase A/isopropylmalate dehydratase small subunit swivel" evidence="5">
    <location>
        <begin position="514"/>
        <end position="584"/>
    </location>
</feature>
<gene>
    <name evidence="6" type="ORF">GCM10017577_22280</name>
</gene>
<dbReference type="GO" id="GO:0051539">
    <property type="term" value="F:4 iron, 4 sulfur cluster binding"/>
    <property type="evidence" value="ECO:0007669"/>
    <property type="project" value="TreeGrafter"/>
</dbReference>
<sequence>MVAENLTRTLLARHRREGALEPGEDVTLAVDQVLIEDATGSMTCMQFEALDAERVMVDPTVLYVDHNVLQIDERNMAEHHYLRSFCRRYGVRYSPAGNGISHYVHLERFARPGGLLVGADSHSTTAGAVGMLAVGAGGLEVAVAMAGREFDLACPRVVRVELTGALAEWVEAKDVILELLRRHGVRGGAGAVFEFTGEGVAGLSVTQRATICNMITETGATGAVFPGDERVREWLGAQRREQDWTALTAECGATYDAEEHIDLARLEPLIAVPQSPGDVVPVREVSGTPVVQVCVGSSVNSSYEDLATVAAVLAGRTVHPDVALTVTPGSRQILDTIVRGEVYRGLATAGARMLEPVCGPCIGIGQAPTRGQASVRTFNRNFPGRSGTAEDRVYLCSPSTAAATALTGRITDPRDLGAFPTLPAAPDTDPTVVEGLIAEPLPAEEARRVEIVRGPSLVPPPVPEPPPAELDGRVVIVVGDDVSTGDMAPDGAIGMSVWSDVEACAGYMFRRLDPRFPDRAREWAARGIPGIIVGGHNYGQGSSREQAALAPLHLGIRVVAAASFARIHRRNLIVQGIVPLVLARDGDRERASVGDRWRIEGLADAVRSGVEELTAEVERGEPIPLRLLLSHEERNVLAAGGLLRRARDGDRPPP</sequence>
<dbReference type="GO" id="GO:0005829">
    <property type="term" value="C:cytosol"/>
    <property type="evidence" value="ECO:0007669"/>
    <property type="project" value="TreeGrafter"/>
</dbReference>
<organism evidence="6 7">
    <name type="scientific">Pseudonocardia halophobica</name>
    <dbReference type="NCBI Taxonomy" id="29401"/>
    <lineage>
        <taxon>Bacteria</taxon>
        <taxon>Bacillati</taxon>
        <taxon>Actinomycetota</taxon>
        <taxon>Actinomycetes</taxon>
        <taxon>Pseudonocardiales</taxon>
        <taxon>Pseudonocardiaceae</taxon>
        <taxon>Pseudonocardia</taxon>
    </lineage>
</organism>
<protein>
    <submittedName>
        <fullName evidence="6">Aconitate hydratase</fullName>
    </submittedName>
</protein>
<comment type="caution">
    <text evidence="6">The sequence shown here is derived from an EMBL/GenBank/DDBJ whole genome shotgun (WGS) entry which is preliminary data.</text>
</comment>